<protein>
    <submittedName>
        <fullName evidence="1">Uncharacterized protein</fullName>
    </submittedName>
</protein>
<evidence type="ECO:0000313" key="2">
    <source>
        <dbReference type="Proteomes" id="UP001162164"/>
    </source>
</evidence>
<dbReference type="InterPro" id="IPR008949">
    <property type="entry name" value="Isoprenoid_synthase_dom_sf"/>
</dbReference>
<dbReference type="Pfam" id="PF00494">
    <property type="entry name" value="SQS_PSY"/>
    <property type="match status" value="1"/>
</dbReference>
<reference evidence="1" key="1">
    <citation type="journal article" date="2023" name="Insect Mol. Biol.">
        <title>Genome sequencing provides insights into the evolution of gene families encoding plant cell wall-degrading enzymes in longhorned beetles.</title>
        <authorList>
            <person name="Shin N.R."/>
            <person name="Okamura Y."/>
            <person name="Kirsch R."/>
            <person name="Pauchet Y."/>
        </authorList>
    </citation>
    <scope>NUCLEOTIDE SEQUENCE</scope>
    <source>
        <strain evidence="1">MMC_N1</strain>
    </source>
</reference>
<dbReference type="Gene3D" id="1.10.600.10">
    <property type="entry name" value="Farnesyl Diphosphate Synthase"/>
    <property type="match status" value="1"/>
</dbReference>
<comment type="caution">
    <text evidence="1">The sequence shown here is derived from an EMBL/GenBank/DDBJ whole genome shotgun (WGS) entry which is preliminary data.</text>
</comment>
<keyword evidence="2" id="KW-1185">Reference proteome</keyword>
<dbReference type="Proteomes" id="UP001162164">
    <property type="component" value="Unassembled WGS sequence"/>
</dbReference>
<sequence length="154" mass="17553">MVFKQKFSKNGNSGLKGLTTMQIHEMWYLGYYIATAIIIYEVANGENKAIESVAVNDKKLTKKYFHTLISSRKDYVKFKSFNTLDEMEKYAERTVSNVLRMWSKKCYADHTASHLGKAQGIVQQLSITKLTAITDYRVLGYVSVPVLISSFGYP</sequence>
<dbReference type="EMBL" id="JAPWTJ010003083">
    <property type="protein sequence ID" value="KAJ8962986.1"/>
    <property type="molecule type" value="Genomic_DNA"/>
</dbReference>
<organism evidence="1 2">
    <name type="scientific">Molorchus minor</name>
    <dbReference type="NCBI Taxonomy" id="1323400"/>
    <lineage>
        <taxon>Eukaryota</taxon>
        <taxon>Metazoa</taxon>
        <taxon>Ecdysozoa</taxon>
        <taxon>Arthropoda</taxon>
        <taxon>Hexapoda</taxon>
        <taxon>Insecta</taxon>
        <taxon>Pterygota</taxon>
        <taxon>Neoptera</taxon>
        <taxon>Endopterygota</taxon>
        <taxon>Coleoptera</taxon>
        <taxon>Polyphaga</taxon>
        <taxon>Cucujiformia</taxon>
        <taxon>Chrysomeloidea</taxon>
        <taxon>Cerambycidae</taxon>
        <taxon>Lamiinae</taxon>
        <taxon>Monochamini</taxon>
        <taxon>Molorchus</taxon>
    </lineage>
</organism>
<feature type="non-terminal residue" evidence="1">
    <location>
        <position position="154"/>
    </location>
</feature>
<evidence type="ECO:0000313" key="1">
    <source>
        <dbReference type="EMBL" id="KAJ8962986.1"/>
    </source>
</evidence>
<proteinExistence type="predicted"/>
<accession>A0ABQ9IRV9</accession>
<dbReference type="SUPFAM" id="SSF48576">
    <property type="entry name" value="Terpenoid synthases"/>
    <property type="match status" value="1"/>
</dbReference>
<dbReference type="InterPro" id="IPR002060">
    <property type="entry name" value="Squ/phyt_synthse"/>
</dbReference>
<name>A0ABQ9IRV9_9CUCU</name>
<gene>
    <name evidence="1" type="ORF">NQ317_003800</name>
</gene>